<dbReference type="SUPFAM" id="SSF53756">
    <property type="entry name" value="UDP-Glycosyltransferase/glycogen phosphorylase"/>
    <property type="match status" value="1"/>
</dbReference>
<dbReference type="Proteomes" id="UP000886043">
    <property type="component" value="Unassembled WGS sequence"/>
</dbReference>
<gene>
    <name evidence="5" type="ORF">ENJ40_04985</name>
</gene>
<comment type="caution">
    <text evidence="5">The sequence shown here is derived from an EMBL/GenBank/DDBJ whole genome shotgun (WGS) entry which is preliminary data.</text>
</comment>
<dbReference type="PANTHER" id="PTHR12526:SF640">
    <property type="entry name" value="COLANIC ACID BIOSYNTHESIS GLYCOSYLTRANSFERASE WCAL-RELATED"/>
    <property type="match status" value="1"/>
</dbReference>
<keyword evidence="2" id="KW-0328">Glycosyltransferase</keyword>
<name>A0A7C3CN14_9BACT</name>
<dbReference type="CDD" id="cd03801">
    <property type="entry name" value="GT4_PimA-like"/>
    <property type="match status" value="1"/>
</dbReference>
<dbReference type="Gene3D" id="3.40.50.2000">
    <property type="entry name" value="Glycogen Phosphorylase B"/>
    <property type="match status" value="1"/>
</dbReference>
<dbReference type="EMBL" id="DRMH01000064">
    <property type="protein sequence ID" value="HFC97795.1"/>
    <property type="molecule type" value="Genomic_DNA"/>
</dbReference>
<evidence type="ECO:0000256" key="3">
    <source>
        <dbReference type="ARBA" id="ARBA00022679"/>
    </source>
</evidence>
<dbReference type="InterPro" id="IPR001296">
    <property type="entry name" value="Glyco_trans_1"/>
</dbReference>
<proteinExistence type="inferred from homology"/>
<evidence type="ECO:0000313" key="5">
    <source>
        <dbReference type="EMBL" id="HFC97795.1"/>
    </source>
</evidence>
<dbReference type="GO" id="GO:0016757">
    <property type="term" value="F:glycosyltransferase activity"/>
    <property type="evidence" value="ECO:0007669"/>
    <property type="project" value="UniProtKB-KW"/>
</dbReference>
<comment type="similarity">
    <text evidence="1">Belongs to the glycosyltransferase group 1 family. Glycosyltransferase 4 subfamily.</text>
</comment>
<feature type="domain" description="Glycosyl transferase family 1" evidence="4">
    <location>
        <begin position="22"/>
        <end position="176"/>
    </location>
</feature>
<keyword evidence="3" id="KW-0808">Transferase</keyword>
<accession>A0A7C3CN14</accession>
<dbReference type="AlphaFoldDB" id="A0A7C3CN14"/>
<organism evidence="5">
    <name type="scientific">Thermosulfurimonas dismutans</name>
    <dbReference type="NCBI Taxonomy" id="999894"/>
    <lineage>
        <taxon>Bacteria</taxon>
        <taxon>Pseudomonadati</taxon>
        <taxon>Thermodesulfobacteriota</taxon>
        <taxon>Thermodesulfobacteria</taxon>
        <taxon>Thermodesulfobacteriales</taxon>
        <taxon>Thermodesulfobacteriaceae</taxon>
        <taxon>Thermosulfurimonas</taxon>
    </lineage>
</organism>
<evidence type="ECO:0000256" key="1">
    <source>
        <dbReference type="ARBA" id="ARBA00009481"/>
    </source>
</evidence>
<evidence type="ECO:0000256" key="2">
    <source>
        <dbReference type="ARBA" id="ARBA00022676"/>
    </source>
</evidence>
<reference evidence="5" key="1">
    <citation type="journal article" date="2020" name="mSystems">
        <title>Genome- and Community-Level Interaction Insights into Carbon Utilization and Element Cycling Functions of Hydrothermarchaeota in Hydrothermal Sediment.</title>
        <authorList>
            <person name="Zhou Z."/>
            <person name="Liu Y."/>
            <person name="Xu W."/>
            <person name="Pan J."/>
            <person name="Luo Z.H."/>
            <person name="Li M."/>
        </authorList>
    </citation>
    <scope>NUCLEOTIDE SEQUENCE [LARGE SCALE GENOMIC DNA]</scope>
    <source>
        <strain evidence="5">HyVt-483</strain>
    </source>
</reference>
<dbReference type="PANTHER" id="PTHR12526">
    <property type="entry name" value="GLYCOSYLTRANSFERASE"/>
    <property type="match status" value="1"/>
</dbReference>
<sequence>HLLPPALDPDFGKDPPRLRVLDPYIVTVARLSSDAAYKGVDLVIQALARLRGDFPRLHYLVVGGGDLLPRYYQLAWSLGIGERVHFLGERREVAPFVAGARLFLLVSRGEGFGISFLEAMYFRKPLLGARAGGIPEVVRHGENGLLVPYGDLEALTTALQELLTQKEMARQMGETGFRILQEEYVYPRFRERLRRILGELGWV</sequence>
<feature type="non-terminal residue" evidence="5">
    <location>
        <position position="1"/>
    </location>
</feature>
<dbReference type="Pfam" id="PF00534">
    <property type="entry name" value="Glycos_transf_1"/>
    <property type="match status" value="1"/>
</dbReference>
<evidence type="ECO:0000259" key="4">
    <source>
        <dbReference type="Pfam" id="PF00534"/>
    </source>
</evidence>
<protein>
    <submittedName>
        <fullName evidence="5">Glycosyltransferase family 1 protein</fullName>
    </submittedName>
</protein>